<name>A0A0X3NQJ7_SCHSO</name>
<keyword evidence="2" id="KW-0812">Transmembrane</keyword>
<proteinExistence type="predicted"/>
<keyword evidence="2" id="KW-1133">Transmembrane helix</keyword>
<feature type="region of interest" description="Disordered" evidence="1">
    <location>
        <begin position="1"/>
        <end position="21"/>
    </location>
</feature>
<evidence type="ECO:0000313" key="3">
    <source>
        <dbReference type="EMBL" id="JAP41683.1"/>
    </source>
</evidence>
<reference evidence="3" key="1">
    <citation type="submission" date="2016-01" db="EMBL/GenBank/DDBJ databases">
        <title>Reference transcriptome for the parasite Schistocephalus solidus: insights into the molecular evolution of parasitism.</title>
        <authorList>
            <person name="Hebert F.O."/>
            <person name="Grambauer S."/>
            <person name="Barber I."/>
            <person name="Landry C.R."/>
            <person name="Aubin-Horth N."/>
        </authorList>
    </citation>
    <scope>NUCLEOTIDE SEQUENCE</scope>
</reference>
<feature type="transmembrane region" description="Helical" evidence="2">
    <location>
        <begin position="32"/>
        <end position="57"/>
    </location>
</feature>
<gene>
    <name evidence="3" type="ORF">TR161695</name>
</gene>
<dbReference type="AlphaFoldDB" id="A0A0X3NQJ7"/>
<protein>
    <submittedName>
        <fullName evidence="3">Uncharacterized protein</fullName>
    </submittedName>
</protein>
<organism evidence="3">
    <name type="scientific">Schistocephalus solidus</name>
    <name type="common">Tapeworm</name>
    <dbReference type="NCBI Taxonomy" id="70667"/>
    <lineage>
        <taxon>Eukaryota</taxon>
        <taxon>Metazoa</taxon>
        <taxon>Spiralia</taxon>
        <taxon>Lophotrochozoa</taxon>
        <taxon>Platyhelminthes</taxon>
        <taxon>Cestoda</taxon>
        <taxon>Eucestoda</taxon>
        <taxon>Diphyllobothriidea</taxon>
        <taxon>Diphyllobothriidae</taxon>
        <taxon>Schistocephalus</taxon>
    </lineage>
</organism>
<dbReference type="EMBL" id="GEEE01024151">
    <property type="protein sequence ID" value="JAP39074.1"/>
    <property type="molecule type" value="Transcribed_RNA"/>
</dbReference>
<sequence length="106" mass="11344">MLDITATTTSATTTTTNRITSSPAINTSTTTAIVVIITTYTPTNASIITTAIAIIMVKIKSSTYFMSVNATFGRVMGLAAEQVLQHWYPVPRANGRVCLDICEQAL</sequence>
<evidence type="ECO:0000256" key="1">
    <source>
        <dbReference type="SAM" id="MobiDB-lite"/>
    </source>
</evidence>
<evidence type="ECO:0000256" key="2">
    <source>
        <dbReference type="SAM" id="Phobius"/>
    </source>
</evidence>
<dbReference type="EMBL" id="GEEE01021542">
    <property type="protein sequence ID" value="JAP41683.1"/>
    <property type="molecule type" value="Transcribed_RNA"/>
</dbReference>
<keyword evidence="2" id="KW-0472">Membrane</keyword>
<accession>A0A0X3NQJ7</accession>
<feature type="compositionally biased region" description="Low complexity" evidence="1">
    <location>
        <begin position="1"/>
        <end position="16"/>
    </location>
</feature>